<dbReference type="EMBL" id="JRVC01000011">
    <property type="protein sequence ID" value="KHS45913.1"/>
    <property type="molecule type" value="Genomic_DNA"/>
</dbReference>
<evidence type="ECO:0000313" key="1">
    <source>
        <dbReference type="EMBL" id="KHS45913.1"/>
    </source>
</evidence>
<reference evidence="1 2" key="1">
    <citation type="submission" date="2014-10" db="EMBL/GenBank/DDBJ databases">
        <title>Draft genome sequence of Novosphingobium subterraneum DSM 12447.</title>
        <authorList>
            <person name="Gan H.M."/>
            <person name="Gan H.Y."/>
            <person name="Savka M.A."/>
        </authorList>
    </citation>
    <scope>NUCLEOTIDE SEQUENCE [LARGE SCALE GENOMIC DNA]</scope>
    <source>
        <strain evidence="1 2">DSM 12447</strain>
    </source>
</reference>
<evidence type="ECO:0000313" key="2">
    <source>
        <dbReference type="Proteomes" id="UP000031338"/>
    </source>
</evidence>
<dbReference type="STRING" id="48936.NJ75_02520"/>
<protein>
    <recommendedName>
        <fullName evidence="3">Carrier domain-containing protein</fullName>
    </recommendedName>
</protein>
<accession>A0A0B8ZI33</accession>
<keyword evidence="2" id="KW-1185">Reference proteome</keyword>
<sequence>MATIAPPQPAATAFPKADAIRALVDELLQVARAEAQVRGIALPPENPKIIQAPVPLDSLSVVDTLCAVEQVLDIELRDSIVRTGGYNSIEKAIDDLLPKIERVWVKKKGSKP</sequence>
<dbReference type="AlphaFoldDB" id="A0A0B8ZI33"/>
<proteinExistence type="predicted"/>
<name>A0A0B8ZI33_9SPHN</name>
<comment type="caution">
    <text evidence="1">The sequence shown here is derived from an EMBL/GenBank/DDBJ whole genome shotgun (WGS) entry which is preliminary data.</text>
</comment>
<dbReference type="Proteomes" id="UP000031338">
    <property type="component" value="Unassembled WGS sequence"/>
</dbReference>
<gene>
    <name evidence="1" type="ORF">NJ75_02520</name>
</gene>
<evidence type="ECO:0008006" key="3">
    <source>
        <dbReference type="Google" id="ProtNLM"/>
    </source>
</evidence>
<organism evidence="1 2">
    <name type="scientific">Novosphingobium subterraneum</name>
    <dbReference type="NCBI Taxonomy" id="48936"/>
    <lineage>
        <taxon>Bacteria</taxon>
        <taxon>Pseudomonadati</taxon>
        <taxon>Pseudomonadota</taxon>
        <taxon>Alphaproteobacteria</taxon>
        <taxon>Sphingomonadales</taxon>
        <taxon>Sphingomonadaceae</taxon>
        <taxon>Novosphingobium</taxon>
    </lineage>
</organism>
<dbReference type="RefSeq" id="WP_017499939.1">
    <property type="nucleotide sequence ID" value="NZ_JRVC01000011.1"/>
</dbReference>
<dbReference type="PATRIC" id="fig|48936.3.peg.2527"/>